<proteinExistence type="predicted"/>
<feature type="transmembrane region" description="Helical" evidence="1">
    <location>
        <begin position="78"/>
        <end position="95"/>
    </location>
</feature>
<reference evidence="3" key="1">
    <citation type="submission" date="2013-02" db="EMBL/GenBank/DDBJ databases">
        <authorList>
            <person name="Hughes D."/>
        </authorList>
    </citation>
    <scope>NUCLEOTIDE SEQUENCE</scope>
    <source>
        <strain>Durham</strain>
        <strain evidence="3">NC isolate 2 -- Noor lab</strain>
    </source>
</reference>
<feature type="transmembrane region" description="Helical" evidence="1">
    <location>
        <begin position="102"/>
        <end position="120"/>
    </location>
</feature>
<evidence type="ECO:0000313" key="2">
    <source>
        <dbReference type="EnsemblMetazoa" id="MESCA012190-PA"/>
    </source>
</evidence>
<dbReference type="EnsemblMetazoa" id="MESCA012190-RA">
    <property type="protein sequence ID" value="MESCA012190-PA"/>
    <property type="gene ID" value="MESCA012190"/>
</dbReference>
<dbReference type="Proteomes" id="UP000015102">
    <property type="component" value="Unassembled WGS sequence"/>
</dbReference>
<keyword evidence="1" id="KW-0812">Transmembrane</keyword>
<feature type="transmembrane region" description="Helical" evidence="1">
    <location>
        <begin position="12"/>
        <end position="34"/>
    </location>
</feature>
<reference evidence="2" key="2">
    <citation type="submission" date="2015-06" db="UniProtKB">
        <authorList>
            <consortium name="EnsemblMetazoa"/>
        </authorList>
    </citation>
    <scope>IDENTIFICATION</scope>
</reference>
<dbReference type="PANTHER" id="PTHR39074:SF1">
    <property type="entry name" value="AGAP007547-PA"/>
    <property type="match status" value="1"/>
</dbReference>
<keyword evidence="1" id="KW-1133">Transmembrane helix</keyword>
<evidence type="ECO:0000256" key="1">
    <source>
        <dbReference type="SAM" id="Phobius"/>
    </source>
</evidence>
<dbReference type="HOGENOM" id="CLU_1543887_0_0_1"/>
<name>T1H657_MEGSC</name>
<sequence>TFNMRIAKWISILCGCLAPALIPPAHIAVLWYFWKNYSRYVDRRFCSCSCWDTVFKGPYESGIASYKHIYFNATQNTLKIWILIVVGILAFYESIKQLKPNICFFLVTELIATGIILYLANSHNKVTQRKVLCIVGISLIHITAGSFDQFVANVIRGEGYAHQVVRDVSFMIPD</sequence>
<dbReference type="STRING" id="36166.T1H657"/>
<keyword evidence="3" id="KW-1185">Reference proteome</keyword>
<dbReference type="PANTHER" id="PTHR39074">
    <property type="entry name" value="AGAP007547-PA"/>
    <property type="match status" value="1"/>
</dbReference>
<organism evidence="2 3">
    <name type="scientific">Megaselia scalaris</name>
    <name type="common">Humpbacked fly</name>
    <name type="synonym">Phora scalaris</name>
    <dbReference type="NCBI Taxonomy" id="36166"/>
    <lineage>
        <taxon>Eukaryota</taxon>
        <taxon>Metazoa</taxon>
        <taxon>Ecdysozoa</taxon>
        <taxon>Arthropoda</taxon>
        <taxon>Hexapoda</taxon>
        <taxon>Insecta</taxon>
        <taxon>Pterygota</taxon>
        <taxon>Neoptera</taxon>
        <taxon>Endopterygota</taxon>
        <taxon>Diptera</taxon>
        <taxon>Brachycera</taxon>
        <taxon>Muscomorpha</taxon>
        <taxon>Platypezoidea</taxon>
        <taxon>Phoridae</taxon>
        <taxon>Megaseliini</taxon>
        <taxon>Megaselia</taxon>
    </lineage>
</organism>
<dbReference type="AlphaFoldDB" id="T1H657"/>
<dbReference type="OMA" id="ANSHNKV"/>
<accession>T1H657</accession>
<evidence type="ECO:0000313" key="3">
    <source>
        <dbReference type="Proteomes" id="UP000015102"/>
    </source>
</evidence>
<protein>
    <submittedName>
        <fullName evidence="2">Uncharacterized protein</fullName>
    </submittedName>
</protein>
<keyword evidence="1" id="KW-0472">Membrane</keyword>